<evidence type="ECO:0000256" key="5">
    <source>
        <dbReference type="ARBA" id="ARBA00022898"/>
    </source>
</evidence>
<comment type="similarity">
    <text evidence="2">Belongs to the class-V pyridoxal-phosphate-dependent aminotransferase family. NifS/IscS subfamily.</text>
</comment>
<dbReference type="GO" id="GO:0031071">
    <property type="term" value="F:cysteine desulfurase activity"/>
    <property type="evidence" value="ECO:0007669"/>
    <property type="project" value="UniProtKB-EC"/>
</dbReference>
<reference evidence="11 13" key="3">
    <citation type="submission" date="2020-11" db="EMBL/GenBank/DDBJ databases">
        <title>Closed and high quality bacterial genomes of the OMM12 community.</title>
        <authorList>
            <person name="Marbouty M."/>
            <person name="Lamy-Besnier Q."/>
            <person name="Debarbieux L."/>
            <person name="Koszul R."/>
        </authorList>
    </citation>
    <scope>NUCLEOTIDE SEQUENCE [LARGE SCALE GENOMIC DNA]</scope>
    <source>
        <strain evidence="11 13">KB18</strain>
    </source>
</reference>
<keyword evidence="6" id="KW-0408">Iron</keyword>
<evidence type="ECO:0000259" key="9">
    <source>
        <dbReference type="Pfam" id="PF00266"/>
    </source>
</evidence>
<dbReference type="PANTHER" id="PTHR11601">
    <property type="entry name" value="CYSTEINE DESULFURYLASE FAMILY MEMBER"/>
    <property type="match status" value="1"/>
</dbReference>
<keyword evidence="5" id="KW-0663">Pyridoxal phosphate</keyword>
<accession>A0A1Z2XLX0</accession>
<dbReference type="PANTHER" id="PTHR11601:SF34">
    <property type="entry name" value="CYSTEINE DESULFURASE"/>
    <property type="match status" value="1"/>
</dbReference>
<protein>
    <submittedName>
        <fullName evidence="11">Cysteine desulfurase</fullName>
    </submittedName>
</protein>
<keyword evidence="3" id="KW-0808">Transferase</keyword>
<dbReference type="EMBL" id="CP021422">
    <property type="protein sequence ID" value="ASB39446.1"/>
    <property type="molecule type" value="Genomic_DNA"/>
</dbReference>
<gene>
    <name evidence="10" type="ORF">ADH66_01525</name>
    <name evidence="11" type="ORF">I5Q82_11540</name>
</gene>
<proteinExistence type="inferred from homology"/>
<sequence length="378" mass="40123">MGEHYLDNSATTRVLPEAAEEALRLMTECYGNPSSLHTMGFRAKKALDSARETIGRRLGALPEEIVFTGGGTEANNLAILGAARAKKRMGQHIVTTMTEHDSVLNTMKQLESEGFRVTYLAPGTDGNIDQAELEVAIGPDTVLVSMMLCNNETGTILPVQAAARAIKRKKSPALLHTDCVQAFCKLDFTVKGLGADLCTVSGHKVHAPKGVGALYVKKGVRLLPIVHGGGQERGLRSGTESLPLIGAFAKAVELAPKGAGALEKIGGLRELLLSDLAELPRVEVNSSGNGLPYIVNLSALGVRAETMLHFLAERGVYVSAGSACGKAKPSHVLGAMGLPRERVSSALRVSFSRFSTEEDVYALIEGLRAGLSSLEKER</sequence>
<dbReference type="RefSeq" id="WP_066536598.1">
    <property type="nucleotide sequence ID" value="NZ_CP021422.1"/>
</dbReference>
<keyword evidence="4" id="KW-0479">Metal-binding</keyword>
<dbReference type="Proteomes" id="UP000596035">
    <property type="component" value="Chromosome"/>
</dbReference>
<evidence type="ECO:0000256" key="6">
    <source>
        <dbReference type="ARBA" id="ARBA00023004"/>
    </source>
</evidence>
<comment type="catalytic activity">
    <reaction evidence="8">
        <text>(sulfur carrier)-H + L-cysteine = (sulfur carrier)-SH + L-alanine</text>
        <dbReference type="Rhea" id="RHEA:43892"/>
        <dbReference type="Rhea" id="RHEA-COMP:14737"/>
        <dbReference type="Rhea" id="RHEA-COMP:14739"/>
        <dbReference type="ChEBI" id="CHEBI:29917"/>
        <dbReference type="ChEBI" id="CHEBI:35235"/>
        <dbReference type="ChEBI" id="CHEBI:57972"/>
        <dbReference type="ChEBI" id="CHEBI:64428"/>
        <dbReference type="EC" id="2.8.1.7"/>
    </reaction>
</comment>
<evidence type="ECO:0000256" key="4">
    <source>
        <dbReference type="ARBA" id="ARBA00022723"/>
    </source>
</evidence>
<evidence type="ECO:0000256" key="1">
    <source>
        <dbReference type="ARBA" id="ARBA00001933"/>
    </source>
</evidence>
<keyword evidence="12" id="KW-1185">Reference proteome</keyword>
<dbReference type="Gene3D" id="3.90.1150.10">
    <property type="entry name" value="Aspartate Aminotransferase, domain 1"/>
    <property type="match status" value="1"/>
</dbReference>
<name>A0A1Z2XLX0_9FIRM</name>
<dbReference type="GO" id="GO:0051536">
    <property type="term" value="F:iron-sulfur cluster binding"/>
    <property type="evidence" value="ECO:0007669"/>
    <property type="project" value="UniProtKB-KW"/>
</dbReference>
<dbReference type="Pfam" id="PF00266">
    <property type="entry name" value="Aminotran_5"/>
    <property type="match status" value="1"/>
</dbReference>
<dbReference type="InterPro" id="IPR015422">
    <property type="entry name" value="PyrdxlP-dep_Trfase_small"/>
</dbReference>
<evidence type="ECO:0000256" key="2">
    <source>
        <dbReference type="ARBA" id="ARBA00006490"/>
    </source>
</evidence>
<dbReference type="InterPro" id="IPR016454">
    <property type="entry name" value="Cysteine_dSase"/>
</dbReference>
<evidence type="ECO:0000313" key="10">
    <source>
        <dbReference type="EMBL" id="ASB39446.1"/>
    </source>
</evidence>
<evidence type="ECO:0000313" key="11">
    <source>
        <dbReference type="EMBL" id="QQR28735.1"/>
    </source>
</evidence>
<dbReference type="KEGG" id="amur:ADH66_01525"/>
<dbReference type="InterPro" id="IPR015421">
    <property type="entry name" value="PyrdxlP-dep_Trfase_major"/>
</dbReference>
<organism evidence="11 13">
    <name type="scientific">Acutalibacter muris</name>
    <dbReference type="NCBI Taxonomy" id="1796620"/>
    <lineage>
        <taxon>Bacteria</taxon>
        <taxon>Bacillati</taxon>
        <taxon>Bacillota</taxon>
        <taxon>Clostridia</taxon>
        <taxon>Eubacteriales</taxon>
        <taxon>Acutalibacteraceae</taxon>
        <taxon>Acutalibacter</taxon>
    </lineage>
</organism>
<evidence type="ECO:0000256" key="8">
    <source>
        <dbReference type="ARBA" id="ARBA00050776"/>
    </source>
</evidence>
<dbReference type="EMBL" id="CP065321">
    <property type="protein sequence ID" value="QQR28735.1"/>
    <property type="molecule type" value="Genomic_DNA"/>
</dbReference>
<dbReference type="GO" id="GO:0046872">
    <property type="term" value="F:metal ion binding"/>
    <property type="evidence" value="ECO:0007669"/>
    <property type="project" value="UniProtKB-KW"/>
</dbReference>
<dbReference type="SUPFAM" id="SSF53383">
    <property type="entry name" value="PLP-dependent transferases"/>
    <property type="match status" value="1"/>
</dbReference>
<evidence type="ECO:0000256" key="3">
    <source>
        <dbReference type="ARBA" id="ARBA00022679"/>
    </source>
</evidence>
<dbReference type="Gene3D" id="3.40.640.10">
    <property type="entry name" value="Type I PLP-dependent aspartate aminotransferase-like (Major domain)"/>
    <property type="match status" value="1"/>
</dbReference>
<dbReference type="AlphaFoldDB" id="A0A1Z2XLX0"/>
<keyword evidence="7" id="KW-0411">Iron-sulfur</keyword>
<dbReference type="PIRSF" id="PIRSF005572">
    <property type="entry name" value="NifS"/>
    <property type="match status" value="1"/>
</dbReference>
<reference evidence="12" key="2">
    <citation type="submission" date="2017-05" db="EMBL/GenBank/DDBJ databases">
        <title>Improved OligoMM genomes.</title>
        <authorList>
            <person name="Garzetti D."/>
        </authorList>
    </citation>
    <scope>NUCLEOTIDE SEQUENCE [LARGE SCALE GENOMIC DNA]</scope>
    <source>
        <strain evidence="12">KB18</strain>
    </source>
</reference>
<feature type="domain" description="Aminotransferase class V" evidence="9">
    <location>
        <begin position="4"/>
        <end position="363"/>
    </location>
</feature>
<dbReference type="Gene3D" id="1.10.260.50">
    <property type="match status" value="1"/>
</dbReference>
<evidence type="ECO:0000313" key="13">
    <source>
        <dbReference type="Proteomes" id="UP000596035"/>
    </source>
</evidence>
<evidence type="ECO:0000313" key="12">
    <source>
        <dbReference type="Proteomes" id="UP000196710"/>
    </source>
</evidence>
<dbReference type="Proteomes" id="UP000196710">
    <property type="component" value="Chromosome"/>
</dbReference>
<comment type="cofactor">
    <cofactor evidence="1">
        <name>pyridoxal 5'-phosphate</name>
        <dbReference type="ChEBI" id="CHEBI:597326"/>
    </cofactor>
</comment>
<dbReference type="InterPro" id="IPR015424">
    <property type="entry name" value="PyrdxlP-dep_Trfase"/>
</dbReference>
<dbReference type="InterPro" id="IPR000192">
    <property type="entry name" value="Aminotrans_V_dom"/>
</dbReference>
<evidence type="ECO:0000256" key="7">
    <source>
        <dbReference type="ARBA" id="ARBA00023014"/>
    </source>
</evidence>
<reference evidence="10" key="1">
    <citation type="journal article" date="2017" name="Genome Announc.">
        <title>High-Quality Whole-Genome Sequences of the Oligo-Mouse-Microbiota Bacterial Community.</title>
        <authorList>
            <person name="Garzetti D."/>
            <person name="Brugiroux S."/>
            <person name="Bunk B."/>
            <person name="Pukall R."/>
            <person name="McCoy K.D."/>
            <person name="Macpherson A.J."/>
            <person name="Stecher B."/>
        </authorList>
    </citation>
    <scope>NUCLEOTIDE SEQUENCE</scope>
    <source>
        <strain evidence="10">KB18</strain>
    </source>
</reference>